<evidence type="ECO:0000313" key="2">
    <source>
        <dbReference type="EMBL" id="GAF77147.1"/>
    </source>
</evidence>
<protein>
    <submittedName>
        <fullName evidence="2">Uncharacterized protein</fullName>
    </submittedName>
</protein>
<feature type="compositionally biased region" description="Basic residues" evidence="1">
    <location>
        <begin position="55"/>
        <end position="65"/>
    </location>
</feature>
<dbReference type="AlphaFoldDB" id="X0SMQ0"/>
<sequence>LHKRMPDWNDALYYKLIDFGVDAYNFNKDAALNWTEPGTFECMRDAMRYREGRKVKTKKSVRSAPHKTLTARAAKPKRKAVVQKVDDAFKQLDKTGKMDDAVSALAAMRQAQRRA</sequence>
<organism evidence="2">
    <name type="scientific">marine sediment metagenome</name>
    <dbReference type="NCBI Taxonomy" id="412755"/>
    <lineage>
        <taxon>unclassified sequences</taxon>
        <taxon>metagenomes</taxon>
        <taxon>ecological metagenomes</taxon>
    </lineage>
</organism>
<evidence type="ECO:0000256" key="1">
    <source>
        <dbReference type="SAM" id="MobiDB-lite"/>
    </source>
</evidence>
<gene>
    <name evidence="2" type="ORF">S01H1_08531</name>
</gene>
<proteinExistence type="predicted"/>
<name>X0SMQ0_9ZZZZ</name>
<reference evidence="2" key="1">
    <citation type="journal article" date="2014" name="Front. Microbiol.">
        <title>High frequency of phylogenetically diverse reductive dehalogenase-homologous genes in deep subseafloor sedimentary metagenomes.</title>
        <authorList>
            <person name="Kawai M."/>
            <person name="Futagami T."/>
            <person name="Toyoda A."/>
            <person name="Takaki Y."/>
            <person name="Nishi S."/>
            <person name="Hori S."/>
            <person name="Arai W."/>
            <person name="Tsubouchi T."/>
            <person name="Morono Y."/>
            <person name="Uchiyama I."/>
            <person name="Ito T."/>
            <person name="Fujiyama A."/>
            <person name="Inagaki F."/>
            <person name="Takami H."/>
        </authorList>
    </citation>
    <scope>NUCLEOTIDE SEQUENCE</scope>
    <source>
        <strain evidence="2">Expedition CK06-06</strain>
    </source>
</reference>
<dbReference type="EMBL" id="BARS01004370">
    <property type="protein sequence ID" value="GAF77147.1"/>
    <property type="molecule type" value="Genomic_DNA"/>
</dbReference>
<accession>X0SMQ0</accession>
<feature type="non-terminal residue" evidence="2">
    <location>
        <position position="1"/>
    </location>
</feature>
<feature type="region of interest" description="Disordered" evidence="1">
    <location>
        <begin position="53"/>
        <end position="77"/>
    </location>
</feature>
<comment type="caution">
    <text evidence="2">The sequence shown here is derived from an EMBL/GenBank/DDBJ whole genome shotgun (WGS) entry which is preliminary data.</text>
</comment>